<dbReference type="EMBL" id="JAUTDP010000007">
    <property type="protein sequence ID" value="KAK3397891.1"/>
    <property type="molecule type" value="Genomic_DNA"/>
</dbReference>
<proteinExistence type="predicted"/>
<dbReference type="PANTHER" id="PTHR46174">
    <property type="entry name" value="CXXC-TYPE ZINC FINGER PROTEIN 1"/>
    <property type="match status" value="1"/>
</dbReference>
<evidence type="ECO:0000313" key="9">
    <source>
        <dbReference type="EMBL" id="KAK3397891.1"/>
    </source>
</evidence>
<name>A0AAE0PDB0_SORBR</name>
<evidence type="ECO:0000256" key="5">
    <source>
        <dbReference type="ARBA" id="ARBA00023242"/>
    </source>
</evidence>
<evidence type="ECO:0000256" key="1">
    <source>
        <dbReference type="ARBA" id="ARBA00004123"/>
    </source>
</evidence>
<feature type="compositionally biased region" description="Polar residues" evidence="7">
    <location>
        <begin position="20"/>
        <end position="59"/>
    </location>
</feature>
<dbReference type="InterPro" id="IPR001965">
    <property type="entry name" value="Znf_PHD"/>
</dbReference>
<keyword evidence="2" id="KW-0479">Metal-binding</keyword>
<feature type="domain" description="PHD-type" evidence="8">
    <location>
        <begin position="200"/>
        <end position="251"/>
    </location>
</feature>
<gene>
    <name evidence="9" type="ORF">B0T20DRAFT_234451</name>
</gene>
<evidence type="ECO:0000256" key="6">
    <source>
        <dbReference type="PROSITE-ProRule" id="PRU00146"/>
    </source>
</evidence>
<keyword evidence="10" id="KW-1185">Reference proteome</keyword>
<evidence type="ECO:0000256" key="2">
    <source>
        <dbReference type="ARBA" id="ARBA00022723"/>
    </source>
</evidence>
<reference evidence="9" key="2">
    <citation type="submission" date="2023-07" db="EMBL/GenBank/DDBJ databases">
        <authorList>
            <consortium name="Lawrence Berkeley National Laboratory"/>
            <person name="Haridas S."/>
            <person name="Hensen N."/>
            <person name="Bonometti L."/>
            <person name="Westerberg I."/>
            <person name="Brannstrom I.O."/>
            <person name="Guillou S."/>
            <person name="Cros-Aarteil S."/>
            <person name="Calhoun S."/>
            <person name="Kuo A."/>
            <person name="Mondo S."/>
            <person name="Pangilinan J."/>
            <person name="Riley R."/>
            <person name="LaButti K."/>
            <person name="Andreopoulos B."/>
            <person name="Lipzen A."/>
            <person name="Chen C."/>
            <person name="Yanf M."/>
            <person name="Daum C."/>
            <person name="Ng V."/>
            <person name="Clum A."/>
            <person name="Steindorff A."/>
            <person name="Ohm R."/>
            <person name="Martin F."/>
            <person name="Silar P."/>
            <person name="Natvig D."/>
            <person name="Lalanne C."/>
            <person name="Gautier V."/>
            <person name="Ament-velasquez S.L."/>
            <person name="Kruys A."/>
            <person name="Hutchinson M.I."/>
            <person name="Powell A.J."/>
            <person name="Barry K."/>
            <person name="Miller A.N."/>
            <person name="Grigoriev I.V."/>
            <person name="Debuchy R."/>
            <person name="Gladieux P."/>
            <person name="Thoren M.H."/>
            <person name="Johannesson H."/>
        </authorList>
    </citation>
    <scope>NUCLEOTIDE SEQUENCE</scope>
    <source>
        <strain evidence="9">FGSC 1904</strain>
    </source>
</reference>
<dbReference type="SUPFAM" id="SSF57903">
    <property type="entry name" value="FYVE/PHD zinc finger"/>
    <property type="match status" value="1"/>
</dbReference>
<feature type="region of interest" description="Disordered" evidence="7">
    <location>
        <begin position="18"/>
        <end position="197"/>
    </location>
</feature>
<dbReference type="Pfam" id="PF00628">
    <property type="entry name" value="PHD"/>
    <property type="match status" value="1"/>
</dbReference>
<dbReference type="AlphaFoldDB" id="A0AAE0PDB0"/>
<dbReference type="InterPro" id="IPR013083">
    <property type="entry name" value="Znf_RING/FYVE/PHD"/>
</dbReference>
<feature type="compositionally biased region" description="Gly residues" evidence="7">
    <location>
        <begin position="182"/>
        <end position="193"/>
    </location>
</feature>
<dbReference type="Gene3D" id="3.30.40.10">
    <property type="entry name" value="Zinc/RING finger domain, C3HC4 (zinc finger)"/>
    <property type="match status" value="1"/>
</dbReference>
<organism evidence="9 10">
    <name type="scientific">Sordaria brevicollis</name>
    <dbReference type="NCBI Taxonomy" id="83679"/>
    <lineage>
        <taxon>Eukaryota</taxon>
        <taxon>Fungi</taxon>
        <taxon>Dikarya</taxon>
        <taxon>Ascomycota</taxon>
        <taxon>Pezizomycotina</taxon>
        <taxon>Sordariomycetes</taxon>
        <taxon>Sordariomycetidae</taxon>
        <taxon>Sordariales</taxon>
        <taxon>Sordariaceae</taxon>
        <taxon>Sordaria</taxon>
    </lineage>
</organism>
<dbReference type="SMART" id="SM00249">
    <property type="entry name" value="PHD"/>
    <property type="match status" value="1"/>
</dbReference>
<keyword evidence="3 6" id="KW-0863">Zinc-finger</keyword>
<feature type="compositionally biased region" description="Basic and acidic residues" evidence="7">
    <location>
        <begin position="61"/>
        <end position="79"/>
    </location>
</feature>
<dbReference type="GO" id="GO:0008270">
    <property type="term" value="F:zinc ion binding"/>
    <property type="evidence" value="ECO:0007669"/>
    <property type="project" value="UniProtKB-KW"/>
</dbReference>
<feature type="compositionally biased region" description="Low complexity" evidence="7">
    <location>
        <begin position="98"/>
        <end position="115"/>
    </location>
</feature>
<keyword evidence="5" id="KW-0539">Nucleus</keyword>
<dbReference type="Proteomes" id="UP001281003">
    <property type="component" value="Unassembled WGS sequence"/>
</dbReference>
<dbReference type="PROSITE" id="PS50016">
    <property type="entry name" value="ZF_PHD_2"/>
    <property type="match status" value="1"/>
</dbReference>
<evidence type="ECO:0000256" key="4">
    <source>
        <dbReference type="ARBA" id="ARBA00022833"/>
    </source>
</evidence>
<evidence type="ECO:0000256" key="7">
    <source>
        <dbReference type="SAM" id="MobiDB-lite"/>
    </source>
</evidence>
<comment type="subcellular location">
    <subcellularLocation>
        <location evidence="1">Nucleus</location>
    </subcellularLocation>
</comment>
<dbReference type="PROSITE" id="PS01359">
    <property type="entry name" value="ZF_PHD_1"/>
    <property type="match status" value="1"/>
</dbReference>
<accession>A0AAE0PDB0</accession>
<dbReference type="GO" id="GO:0048188">
    <property type="term" value="C:Set1C/COMPASS complex"/>
    <property type="evidence" value="ECO:0007669"/>
    <property type="project" value="InterPro"/>
</dbReference>
<dbReference type="InterPro" id="IPR019786">
    <property type="entry name" value="Zinc_finger_PHD-type_CS"/>
</dbReference>
<evidence type="ECO:0000313" key="10">
    <source>
        <dbReference type="Proteomes" id="UP001281003"/>
    </source>
</evidence>
<dbReference type="CDD" id="cd15554">
    <property type="entry name" value="PHD_PHF2_like"/>
    <property type="match status" value="1"/>
</dbReference>
<keyword evidence="4" id="KW-0862">Zinc</keyword>
<dbReference type="InterPro" id="IPR011011">
    <property type="entry name" value="Znf_FYVE_PHD"/>
</dbReference>
<sequence length="605" mass="65388">MASSFSNSFFTLEPAASESAIASQTGTDESGRQSSPSVAGSEEQTANTNNKNMSYSSASHYLDDDASHQGDRRSYKDSEQPSSDEDGDHLMGEDRFGSSAATMTKSQQTTTSSKTPKSRRRGTATTIKAPKRARAAGGGVKKSTSKGAATIGGSGSRKKVDPSTAGDLLNEIDDGGSLAGSLVGGQDGGGGSGMSESDSGPYCICGGPDNHRFMIACDRCEDWFHGECIDMDKHTGENLVQRYICPRCSVPSRGLVTRYKKMCSLEGCNQPAKIYEDAKEERSIFCSPEHCNLWWDQLVATLPRTKGVSMDTLTRQEFMGLLNPPEKKSSHEEPPWCLGDEPFGVPPNFWQTADLSVVLTPEERSILDRSAADRHALGEEIGLCRKMLQLLDMAYKRREAAIHAGKGTAKDLCGYDTRLDTVGAIRAFSVFLKTDEGKAIFANGSGGGKGGRLEPPLDMLPLLAEQAAQQQVRIKQEDEDDEEDGTIMVVDRVNGGGRHNGVKDAAAAVVDDGGKLDPLTVGMCTKKKCKTHSGWFGILSKNVKHMMKELAADAKEKLDTETRVRANAAGRYRRKMKEANKVVVLYHSSEEEMSGDDEDEEMGGQ</sequence>
<evidence type="ECO:0000259" key="8">
    <source>
        <dbReference type="PROSITE" id="PS50016"/>
    </source>
</evidence>
<dbReference type="PANTHER" id="PTHR46174:SF1">
    <property type="entry name" value="CXXC-TYPE ZINC FINGER PROTEIN 1"/>
    <property type="match status" value="1"/>
</dbReference>
<dbReference type="GO" id="GO:0045893">
    <property type="term" value="P:positive regulation of DNA-templated transcription"/>
    <property type="evidence" value="ECO:0007669"/>
    <property type="project" value="TreeGrafter"/>
</dbReference>
<dbReference type="InterPro" id="IPR037869">
    <property type="entry name" value="Spp1/CFP1"/>
</dbReference>
<evidence type="ECO:0000256" key="3">
    <source>
        <dbReference type="ARBA" id="ARBA00022771"/>
    </source>
</evidence>
<comment type="caution">
    <text evidence="9">The sequence shown here is derived from an EMBL/GenBank/DDBJ whole genome shotgun (WGS) entry which is preliminary data.</text>
</comment>
<dbReference type="InterPro" id="IPR019787">
    <property type="entry name" value="Znf_PHD-finger"/>
</dbReference>
<protein>
    <recommendedName>
        <fullName evidence="8">PHD-type domain-containing protein</fullName>
    </recommendedName>
</protein>
<reference evidence="9" key="1">
    <citation type="journal article" date="2023" name="Mol. Phylogenet. Evol.">
        <title>Genome-scale phylogeny and comparative genomics of the fungal order Sordariales.</title>
        <authorList>
            <person name="Hensen N."/>
            <person name="Bonometti L."/>
            <person name="Westerberg I."/>
            <person name="Brannstrom I.O."/>
            <person name="Guillou S."/>
            <person name="Cros-Aarteil S."/>
            <person name="Calhoun S."/>
            <person name="Haridas S."/>
            <person name="Kuo A."/>
            <person name="Mondo S."/>
            <person name="Pangilinan J."/>
            <person name="Riley R."/>
            <person name="LaButti K."/>
            <person name="Andreopoulos B."/>
            <person name="Lipzen A."/>
            <person name="Chen C."/>
            <person name="Yan M."/>
            <person name="Daum C."/>
            <person name="Ng V."/>
            <person name="Clum A."/>
            <person name="Steindorff A."/>
            <person name="Ohm R.A."/>
            <person name="Martin F."/>
            <person name="Silar P."/>
            <person name="Natvig D.O."/>
            <person name="Lalanne C."/>
            <person name="Gautier V."/>
            <person name="Ament-Velasquez S.L."/>
            <person name="Kruys A."/>
            <person name="Hutchinson M.I."/>
            <person name="Powell A.J."/>
            <person name="Barry K."/>
            <person name="Miller A.N."/>
            <person name="Grigoriev I.V."/>
            <person name="Debuchy R."/>
            <person name="Gladieux P."/>
            <person name="Hiltunen Thoren M."/>
            <person name="Johannesson H."/>
        </authorList>
    </citation>
    <scope>NUCLEOTIDE SEQUENCE</scope>
    <source>
        <strain evidence="9">FGSC 1904</strain>
    </source>
</reference>